<dbReference type="InterPro" id="IPR000772">
    <property type="entry name" value="Ricin_B_lectin"/>
</dbReference>
<evidence type="ECO:0000256" key="3">
    <source>
        <dbReference type="ARBA" id="ARBA00022723"/>
    </source>
</evidence>
<evidence type="ECO:0000256" key="9">
    <source>
        <dbReference type="SAM" id="Coils"/>
    </source>
</evidence>
<dbReference type="Gene3D" id="2.20.100.10">
    <property type="entry name" value="Thrombospondin type-1 (TSP1) repeat"/>
    <property type="match status" value="4"/>
</dbReference>
<dbReference type="SUPFAM" id="SSF50370">
    <property type="entry name" value="Ricin B-like lectins"/>
    <property type="match status" value="1"/>
</dbReference>
<evidence type="ECO:0000256" key="1">
    <source>
        <dbReference type="ARBA" id="ARBA00004613"/>
    </source>
</evidence>
<feature type="domain" description="PLAT" evidence="10">
    <location>
        <begin position="244"/>
        <end position="349"/>
    </location>
</feature>
<evidence type="ECO:0000256" key="5">
    <source>
        <dbReference type="ARBA" id="ARBA00022737"/>
    </source>
</evidence>
<dbReference type="Pfam" id="PF01477">
    <property type="entry name" value="PLAT"/>
    <property type="match status" value="1"/>
</dbReference>
<dbReference type="SUPFAM" id="SSF82895">
    <property type="entry name" value="TSP-1 type 1 repeat"/>
    <property type="match status" value="4"/>
</dbReference>
<dbReference type="SMART" id="SM00560">
    <property type="entry name" value="LamGL"/>
    <property type="match status" value="1"/>
</dbReference>
<dbReference type="SUPFAM" id="SSF49723">
    <property type="entry name" value="Lipase/lipooxygenase domain (PLAT/LH2 domain)"/>
    <property type="match status" value="1"/>
</dbReference>
<dbReference type="InterPro" id="IPR000884">
    <property type="entry name" value="TSP1_rpt"/>
</dbReference>
<keyword evidence="4" id="KW-0732">Signal</keyword>
<dbReference type="Pfam" id="PF22633">
    <property type="entry name" value="F5_F8_type_C_2"/>
    <property type="match status" value="1"/>
</dbReference>
<evidence type="ECO:0000256" key="2">
    <source>
        <dbReference type="ARBA" id="ARBA00022525"/>
    </source>
</evidence>
<evidence type="ECO:0000313" key="11">
    <source>
        <dbReference type="EMBL" id="KAK2547986.1"/>
    </source>
</evidence>
<dbReference type="InterPro" id="IPR036383">
    <property type="entry name" value="TSP1_rpt_sf"/>
</dbReference>
<dbReference type="Gene3D" id="2.80.10.50">
    <property type="match status" value="1"/>
</dbReference>
<dbReference type="InterPro" id="IPR035992">
    <property type="entry name" value="Ricin_B-like_lectins"/>
</dbReference>
<dbReference type="PRINTS" id="PR01705">
    <property type="entry name" value="TSP1REPEAT"/>
</dbReference>
<dbReference type="Pfam" id="PF00090">
    <property type="entry name" value="TSP_1"/>
    <property type="match status" value="4"/>
</dbReference>
<keyword evidence="3" id="KW-0479">Metal-binding</keyword>
<comment type="subcellular location">
    <subcellularLocation>
        <location evidence="1">Secreted</location>
    </subcellularLocation>
</comment>
<sequence>MVRLVHEPQQRFSIFPKDKNKATEKPVVDYTFDNIRDKQVISESPDGIVGKLVGKFSQSTYSPKCQKGIEFTNGQGHIELDGSKIDAMKKDAMTISAWIRLSRNDRVNTIYGWAGQKGSHHLSIKPIGSPNAAVHWLLKMPNGKVLSKPLRLCRIWTHLTVVYDGAQGKVKIFVNSEKILTTKEAVAKQSHVPWGNPVTVAMFTGNKGEFFDGAMDDFHVFASALMHAEVEELMSNCEFPSDSTLYFVDVSTGSESHSGTSSRVFIKLIGENGEHGEIKLGKKFKKGSTASFNIYSTNIGTPLKIIIRKDTKGVVVTINDRTDGPSYIFNCNCWIGKEKNDLQKTLTPEKHVDGNWSPWSGWSGCGAGLCGGNKKVRTRSCTNPQPTGGGKKCPGDSFEEAICPDGPVHGQWSEWSQWSACAKSCGASKVTRKRSCNNPPPQRGGEECPGEATENALDCETPCPVDGNWGEWQEWSECSTTCGPGTRVRTRECDSPAPEYGGQCPGTGQQTEACTIRPCPTNVVDGAWGQWGPYSACSETEFCNRGSQVRTRPCNNPAPQNGGKICPGPESESQECPKTNCKETPQNEAASKALEPNTFIALMCSAKSADLISNSLKNDLVDAVFKNFPKLVPHFNGGYFAINKNSPQFDEMCIEPNKLITIAQLSQLYPSFQSAKSLPFFKIPEPSKHVKGVKVKLKKDKSLHGVEFLLDSASSYNPTATVSLENVMFLYQVLPGNERIVAHGFKRIGNALFSSYASLVGEEIAIEGSSSQTISSEEIESALSLQESDLMARMARHLIPDDHLDVFVDKFSEKKNRQAMKHSLVIRHKADHTGRIKGQHRNVRKQNKARKFSLARSQASTRIKTQRNMVPGYLYEPVRKMDDRLLDHDLAPYPLLYNIPASPQAQGLTEKLDQKVLNLVKKLGLNLVTLSDLHLSVKADLKEVILRVAGRAAPKVIGGWFDFEIVRKDIFAVAFTADQAGFMDFTEKAFNKKLGLFSALEQISVTPETKFKHEPLQSLMKKQVPEGLFFAAQAKFATDCGKEPVCTFGKILMGKNSWLKFHGGINTAGVKIFAGVYDIPIQGELKFSKVELFVEVKYGKASVLPSLGFTIELDVPVKGEVDDKGEKLPGSSLQLGGTLSVTAAAEIGTTLYMKGMWRKAFGLSFLSIGNIEIGFTVTVAAGLPTEFKFNGRLEIGHDCQGKDDFEVQGRCISGEALIGVSANPAKQYIYGELSAVTLGKILRMLGSKLQLPPAVEQSGFPKGLIISASWADQKVPYAGATKNIKKGVFIQGKINILGFAPTVEILLNDKEIKFDLDLDPIKLSDKVEVFRSLKEKKKGPKFYLHAKRSPLQAEIYIEGAVIIFGNELGIKFKLTNERIEAEVAVNLFNVFKAAVSISAGYGNPFAQAGFQANFTIETGLGELSNKTAQLLVKGLQAARKALEKAKETLRETKAACERNAGSFCDVCKKIACDEISEECKRAMDEFKHFIGKKLDSFGSCDAIGHITKGMCKALDVAHHGLHLLEKTTYWAERAILATAKNIFVIHKLSFQTHLTASPLQSSVSLGADISIFGSRGEFTLEFNLADPLKNIHKLADTALAFFKKLFSPRVQNNGSEECLSVAPKSEPGSSVILGSCEGQLSQWMFTLTGAIMNVDSGFCVAMGREQGLNVLQQQICDVESDEQKFTCKGNQITPVKDSGLCVTASAGKTGTGKKEARLLKCSNNTDDQEWLPHDVALKKPALQSSLFAVGKDVKDDEGNPILIPGVGPELAVDGNMSTTPSLGSCSMTALEANPWWKVDLESEHIVTDINVVSSTGPLSSPLTDVEIRVGIQTDYKLNPMCGERVRQFGEGEVWTAECNPPIPGRYVSVSLVTKGQLIICEVAVFARLENQGKCGSEQSRKRDEIANSFPDDN</sequence>
<evidence type="ECO:0000313" key="12">
    <source>
        <dbReference type="Proteomes" id="UP001249851"/>
    </source>
</evidence>
<accession>A0AAD9PSA2</accession>
<keyword evidence="7" id="KW-1015">Disulfide bond</keyword>
<dbReference type="PROSITE" id="PS50095">
    <property type="entry name" value="PLAT"/>
    <property type="match status" value="1"/>
</dbReference>
<organism evidence="11 12">
    <name type="scientific">Acropora cervicornis</name>
    <name type="common">Staghorn coral</name>
    <dbReference type="NCBI Taxonomy" id="6130"/>
    <lineage>
        <taxon>Eukaryota</taxon>
        <taxon>Metazoa</taxon>
        <taxon>Cnidaria</taxon>
        <taxon>Anthozoa</taxon>
        <taxon>Hexacorallia</taxon>
        <taxon>Scleractinia</taxon>
        <taxon>Astrocoeniina</taxon>
        <taxon>Acroporidae</taxon>
        <taxon>Acropora</taxon>
    </lineage>
</organism>
<dbReference type="Gene3D" id="2.60.120.200">
    <property type="match status" value="1"/>
</dbReference>
<keyword evidence="2" id="KW-0964">Secreted</keyword>
<dbReference type="SUPFAM" id="SSF49785">
    <property type="entry name" value="Galactose-binding domain-like"/>
    <property type="match status" value="1"/>
</dbReference>
<feature type="coiled-coil region" evidence="9">
    <location>
        <begin position="1425"/>
        <end position="1459"/>
    </location>
</feature>
<dbReference type="Gene3D" id="2.60.60.20">
    <property type="entry name" value="PLAT/LH2 domain"/>
    <property type="match status" value="1"/>
</dbReference>
<dbReference type="CDD" id="cd00161">
    <property type="entry name" value="beta-trefoil_Ricin-like"/>
    <property type="match status" value="1"/>
</dbReference>
<dbReference type="EMBL" id="JARQWQ010000160">
    <property type="protein sequence ID" value="KAK2547986.1"/>
    <property type="molecule type" value="Genomic_DNA"/>
</dbReference>
<keyword evidence="12" id="KW-1185">Reference proteome</keyword>
<dbReference type="Pfam" id="PF13385">
    <property type="entry name" value="Laminin_G_3"/>
    <property type="match status" value="1"/>
</dbReference>
<evidence type="ECO:0000256" key="7">
    <source>
        <dbReference type="ARBA" id="ARBA00023157"/>
    </source>
</evidence>
<keyword evidence="5" id="KW-0677">Repeat</keyword>
<dbReference type="SMART" id="SM00209">
    <property type="entry name" value="TSP1"/>
    <property type="match status" value="4"/>
</dbReference>
<keyword evidence="6" id="KW-0106">Calcium</keyword>
<name>A0AAD9PSA2_ACRCE</name>
<dbReference type="InterPro" id="IPR052065">
    <property type="entry name" value="Compl_asym_regulator"/>
</dbReference>
<dbReference type="FunFam" id="2.20.100.10:FF:000001">
    <property type="entry name" value="semaphorin-5A isoform X1"/>
    <property type="match status" value="3"/>
</dbReference>
<dbReference type="InterPro" id="IPR036392">
    <property type="entry name" value="PLAT/LH2_dom_sf"/>
</dbReference>
<dbReference type="FunFam" id="2.20.100.10:FF:000002">
    <property type="entry name" value="Unc-5 netrin receptor C"/>
    <property type="match status" value="1"/>
</dbReference>
<comment type="caution">
    <text evidence="11">The sequence shown here is derived from an EMBL/GenBank/DDBJ whole genome shotgun (WGS) entry which is preliminary data.</text>
</comment>
<dbReference type="SMART" id="SM00607">
    <property type="entry name" value="FTP"/>
    <property type="match status" value="1"/>
</dbReference>
<evidence type="ECO:0000256" key="8">
    <source>
        <dbReference type="PROSITE-ProRule" id="PRU00152"/>
    </source>
</evidence>
<dbReference type="SMART" id="SM00458">
    <property type="entry name" value="RICIN"/>
    <property type="match status" value="1"/>
</dbReference>
<dbReference type="SUPFAM" id="SSF49899">
    <property type="entry name" value="Concanavalin A-like lectins/glucanases"/>
    <property type="match status" value="1"/>
</dbReference>
<dbReference type="Proteomes" id="UP001249851">
    <property type="component" value="Unassembled WGS sequence"/>
</dbReference>
<dbReference type="InterPro" id="IPR008979">
    <property type="entry name" value="Galactose-bd-like_sf"/>
</dbReference>
<dbReference type="SMART" id="SM00308">
    <property type="entry name" value="LH2"/>
    <property type="match status" value="1"/>
</dbReference>
<evidence type="ECO:0000256" key="6">
    <source>
        <dbReference type="ARBA" id="ARBA00022837"/>
    </source>
</evidence>
<evidence type="ECO:0000256" key="4">
    <source>
        <dbReference type="ARBA" id="ARBA00022729"/>
    </source>
</evidence>
<protein>
    <submittedName>
        <fullName evidence="11">Hemicentin-1</fullName>
    </submittedName>
</protein>
<reference evidence="11" key="2">
    <citation type="journal article" date="2023" name="Science">
        <title>Genomic signatures of disease resistance in endangered staghorn corals.</title>
        <authorList>
            <person name="Vollmer S.V."/>
            <person name="Selwyn J.D."/>
            <person name="Despard B.A."/>
            <person name="Roesel C.L."/>
        </authorList>
    </citation>
    <scope>NUCLEOTIDE SEQUENCE</scope>
    <source>
        <strain evidence="11">K2</strain>
    </source>
</reference>
<comment type="caution">
    <text evidence="8">Lacks conserved residue(s) required for the propagation of feature annotation.</text>
</comment>
<proteinExistence type="predicted"/>
<dbReference type="PROSITE" id="PS50092">
    <property type="entry name" value="TSP1"/>
    <property type="match status" value="4"/>
</dbReference>
<dbReference type="PROSITE" id="PS50231">
    <property type="entry name" value="RICIN_B_LECTIN"/>
    <property type="match status" value="1"/>
</dbReference>
<dbReference type="InterPro" id="IPR006558">
    <property type="entry name" value="LamG-like"/>
</dbReference>
<evidence type="ECO:0000259" key="10">
    <source>
        <dbReference type="PROSITE" id="PS50095"/>
    </source>
</evidence>
<dbReference type="InterPro" id="IPR001024">
    <property type="entry name" value="PLAT/LH2_dom"/>
</dbReference>
<dbReference type="PANTHER" id="PTHR22906">
    <property type="entry name" value="PROPERDIN"/>
    <property type="match status" value="1"/>
</dbReference>
<dbReference type="InterPro" id="IPR006585">
    <property type="entry name" value="FTP1"/>
</dbReference>
<dbReference type="PANTHER" id="PTHR22906:SF43">
    <property type="entry name" value="PROPERDIN"/>
    <property type="match status" value="1"/>
</dbReference>
<dbReference type="InterPro" id="IPR013320">
    <property type="entry name" value="ConA-like_dom_sf"/>
</dbReference>
<reference evidence="11" key="1">
    <citation type="journal article" date="2023" name="G3 (Bethesda)">
        <title>Whole genome assembly and annotation of the endangered Caribbean coral Acropora cervicornis.</title>
        <authorList>
            <person name="Selwyn J.D."/>
            <person name="Vollmer S.V."/>
        </authorList>
    </citation>
    <scope>NUCLEOTIDE SEQUENCE</scope>
    <source>
        <strain evidence="11">K2</strain>
    </source>
</reference>
<dbReference type="GO" id="GO:0046872">
    <property type="term" value="F:metal ion binding"/>
    <property type="evidence" value="ECO:0007669"/>
    <property type="project" value="UniProtKB-KW"/>
</dbReference>
<keyword evidence="9" id="KW-0175">Coiled coil</keyword>
<dbReference type="Gene3D" id="2.60.120.260">
    <property type="entry name" value="Galactose-binding domain-like"/>
    <property type="match status" value="1"/>
</dbReference>
<dbReference type="Pfam" id="PF00652">
    <property type="entry name" value="Ricin_B_lectin"/>
    <property type="match status" value="1"/>
</dbReference>
<gene>
    <name evidence="11" type="ORF">P5673_031930</name>
</gene>